<dbReference type="SUPFAM" id="SSF53041">
    <property type="entry name" value="Resolvase-like"/>
    <property type="match status" value="1"/>
</dbReference>
<reference evidence="1" key="1">
    <citation type="journal article" date="2021" name="Proc. Natl. Acad. Sci. U.S.A.">
        <title>A Catalog of Tens of Thousands of Viruses from Human Metagenomes Reveals Hidden Associations with Chronic Diseases.</title>
        <authorList>
            <person name="Tisza M.J."/>
            <person name="Buck C.B."/>
        </authorList>
    </citation>
    <scope>NUCLEOTIDE SEQUENCE</scope>
    <source>
        <strain evidence="1">CtEJG5</strain>
    </source>
</reference>
<organism evidence="1">
    <name type="scientific">Siphoviridae sp. ctEJG5</name>
    <dbReference type="NCBI Taxonomy" id="2827814"/>
    <lineage>
        <taxon>Viruses</taxon>
        <taxon>Duplodnaviria</taxon>
        <taxon>Heunggongvirae</taxon>
        <taxon>Uroviricota</taxon>
        <taxon>Caudoviricetes</taxon>
    </lineage>
</organism>
<name>A0A8S5RXA7_9CAUD</name>
<accession>A0A8S5RXA7</accession>
<evidence type="ECO:0000313" key="1">
    <source>
        <dbReference type="EMBL" id="DAF43388.1"/>
    </source>
</evidence>
<dbReference type="GO" id="GO:0003677">
    <property type="term" value="F:DNA binding"/>
    <property type="evidence" value="ECO:0007669"/>
    <property type="project" value="InterPro"/>
</dbReference>
<proteinExistence type="predicted"/>
<sequence>MKIGYIREGHARETGFGIDIDIRRELLFLEGIFEVYIDSEKSRDEYRKMVPILSDSDELYIWSIEELGDDQEEILEQWRIITSDIGASITVISCPVIKSKRDVTLEEKMVSDMALRILSYNVETSNKKLEELEKIYDEE</sequence>
<dbReference type="InterPro" id="IPR036162">
    <property type="entry name" value="Resolvase-like_N_sf"/>
</dbReference>
<dbReference type="EMBL" id="BK032506">
    <property type="protein sequence ID" value="DAF43388.1"/>
    <property type="molecule type" value="Genomic_DNA"/>
</dbReference>
<protein>
    <submittedName>
        <fullName evidence="1">DNA invertase</fullName>
    </submittedName>
</protein>
<dbReference type="GO" id="GO:0000150">
    <property type="term" value="F:DNA strand exchange activity"/>
    <property type="evidence" value="ECO:0007669"/>
    <property type="project" value="InterPro"/>
</dbReference>